<protein>
    <submittedName>
        <fullName evidence="3">DUF4200 domain-containing protein</fullName>
    </submittedName>
</protein>
<reference evidence="3" key="1">
    <citation type="submission" date="2016-11" db="UniProtKB">
        <authorList>
            <consortium name="WormBaseParasite"/>
        </authorList>
    </citation>
    <scope>IDENTIFICATION</scope>
</reference>
<dbReference type="STRING" id="1561998.A0A1I7SZ06"/>
<keyword evidence="2" id="KW-1185">Reference proteome</keyword>
<dbReference type="eggNOG" id="ENOG502RR7K">
    <property type="taxonomic scope" value="Eukaryota"/>
</dbReference>
<evidence type="ECO:0000313" key="3">
    <source>
        <dbReference type="WBParaSite" id="Csp11.Scaffold37.g184.t1"/>
    </source>
</evidence>
<feature type="compositionally biased region" description="Basic and acidic residues" evidence="1">
    <location>
        <begin position="1"/>
        <end position="11"/>
    </location>
</feature>
<organism evidence="2 3">
    <name type="scientific">Caenorhabditis tropicalis</name>
    <dbReference type="NCBI Taxonomy" id="1561998"/>
    <lineage>
        <taxon>Eukaryota</taxon>
        <taxon>Metazoa</taxon>
        <taxon>Ecdysozoa</taxon>
        <taxon>Nematoda</taxon>
        <taxon>Chromadorea</taxon>
        <taxon>Rhabditida</taxon>
        <taxon>Rhabditina</taxon>
        <taxon>Rhabditomorpha</taxon>
        <taxon>Rhabditoidea</taxon>
        <taxon>Rhabditidae</taxon>
        <taxon>Peloderinae</taxon>
        <taxon>Caenorhabditis</taxon>
    </lineage>
</organism>
<dbReference type="WBParaSite" id="Csp11.Scaffold37.g184.t1">
    <property type="protein sequence ID" value="Csp11.Scaffold37.g184.t1"/>
    <property type="gene ID" value="Csp11.Scaffold37.g184"/>
</dbReference>
<dbReference type="AlphaFoldDB" id="A0A1I7SZ06"/>
<feature type="compositionally biased region" description="Basic and acidic residues" evidence="1">
    <location>
        <begin position="19"/>
        <end position="29"/>
    </location>
</feature>
<accession>A0A1I7SZ06</accession>
<sequence>MLSNRAAERNPKSLRFTKGKNEKEAEDARNEVKIFTEKKKRELIESRARQAQEITDIEADIEAAVKERIAERTSEGKKQVEKRKEELEKLKIMLDEQTKIRREQLNANSEILKDSEKVRQESLDALRDARMADVAAFNAKKLEMNQKTHETRITKEERLQISDEKRIDEQKKNLLKKEGVISTGMSNSAALLNSLALENNFETFKQECSNLRAKHRRFCIEYDNIESELLTVHDRMKNGKQIDYCDMGGLRSALRVFREAAMAFNCAGSTAEIEFMTKIGNVIELLTPLGTIFNTIESVIDNYEEDVKPGENAESGIGSLLVSADNSMKEIGLLIQQFNVIGDDHLQKTLAIQMEEAQSSRNHHAIQNGPPAYDSTPKSKVAAITEN</sequence>
<evidence type="ECO:0000256" key="1">
    <source>
        <dbReference type="SAM" id="MobiDB-lite"/>
    </source>
</evidence>
<evidence type="ECO:0000313" key="2">
    <source>
        <dbReference type="Proteomes" id="UP000095282"/>
    </source>
</evidence>
<feature type="region of interest" description="Disordered" evidence="1">
    <location>
        <begin position="1"/>
        <end position="29"/>
    </location>
</feature>
<dbReference type="Proteomes" id="UP000095282">
    <property type="component" value="Unplaced"/>
</dbReference>
<name>A0A1I7SZ06_9PELO</name>
<feature type="region of interest" description="Disordered" evidence="1">
    <location>
        <begin position="357"/>
        <end position="387"/>
    </location>
</feature>
<proteinExistence type="predicted"/>